<sequence length="106" mass="11603">MNRGSGPNSDALSSFFQRREGDFAGAKIIEVIMQRLDHMEFPLTAAKVFAIVGSFHSRLLQTPLCISCTAPMCFTGAPAEVRNAYEAHLLLTRQPASLHIQVSLQA</sequence>
<accession>A0ACB9RRH1</accession>
<comment type="caution">
    <text evidence="1">The sequence shown here is derived from an EMBL/GenBank/DDBJ whole genome shotgun (WGS) entry which is preliminary data.</text>
</comment>
<evidence type="ECO:0000313" key="1">
    <source>
        <dbReference type="EMBL" id="KAI4381490.1"/>
    </source>
</evidence>
<evidence type="ECO:0000313" key="2">
    <source>
        <dbReference type="Proteomes" id="UP001057402"/>
    </source>
</evidence>
<keyword evidence="2" id="KW-1185">Reference proteome</keyword>
<organism evidence="1 2">
    <name type="scientific">Melastoma candidum</name>
    <dbReference type="NCBI Taxonomy" id="119954"/>
    <lineage>
        <taxon>Eukaryota</taxon>
        <taxon>Viridiplantae</taxon>
        <taxon>Streptophyta</taxon>
        <taxon>Embryophyta</taxon>
        <taxon>Tracheophyta</taxon>
        <taxon>Spermatophyta</taxon>
        <taxon>Magnoliopsida</taxon>
        <taxon>eudicotyledons</taxon>
        <taxon>Gunneridae</taxon>
        <taxon>Pentapetalae</taxon>
        <taxon>rosids</taxon>
        <taxon>malvids</taxon>
        <taxon>Myrtales</taxon>
        <taxon>Melastomataceae</taxon>
        <taxon>Melastomatoideae</taxon>
        <taxon>Melastomateae</taxon>
        <taxon>Melastoma</taxon>
    </lineage>
</organism>
<dbReference type="EMBL" id="CM042882">
    <property type="protein sequence ID" value="KAI4381490.1"/>
    <property type="molecule type" value="Genomic_DNA"/>
</dbReference>
<gene>
    <name evidence="1" type="ORF">MLD38_007558</name>
</gene>
<protein>
    <submittedName>
        <fullName evidence="1">Uncharacterized protein</fullName>
    </submittedName>
</protein>
<dbReference type="Proteomes" id="UP001057402">
    <property type="component" value="Chromosome 3"/>
</dbReference>
<reference evidence="2" key="1">
    <citation type="journal article" date="2023" name="Front. Plant Sci.">
        <title>Chromosomal-level genome assembly of Melastoma candidum provides insights into trichome evolution.</title>
        <authorList>
            <person name="Zhong Y."/>
            <person name="Wu W."/>
            <person name="Sun C."/>
            <person name="Zou P."/>
            <person name="Liu Y."/>
            <person name="Dai S."/>
            <person name="Zhou R."/>
        </authorList>
    </citation>
    <scope>NUCLEOTIDE SEQUENCE [LARGE SCALE GENOMIC DNA]</scope>
</reference>
<proteinExistence type="predicted"/>
<name>A0ACB9RRH1_9MYRT</name>